<proteinExistence type="predicted"/>
<dbReference type="RefSeq" id="WP_354416770.1">
    <property type="nucleotide sequence ID" value="NZ_JBEPLM010000009.1"/>
</dbReference>
<comment type="caution">
    <text evidence="2">The sequence shown here is derived from an EMBL/GenBank/DDBJ whole genome shotgun (WGS) entry which is preliminary data.</text>
</comment>
<reference evidence="2 3" key="1">
    <citation type="submission" date="2024-06" db="EMBL/GenBank/DDBJ databases">
        <title>Genomic Encyclopedia of Type Strains, Phase IV (KMG-IV): sequencing the most valuable type-strain genomes for metagenomic binning, comparative biology and taxonomic classification.</title>
        <authorList>
            <person name="Goeker M."/>
        </authorList>
    </citation>
    <scope>NUCLEOTIDE SEQUENCE [LARGE SCALE GENOMIC DNA]</scope>
    <source>
        <strain evidence="2 3">DSM 29846</strain>
    </source>
</reference>
<keyword evidence="2" id="KW-0238">DNA-binding</keyword>
<evidence type="ECO:0000313" key="3">
    <source>
        <dbReference type="Proteomes" id="UP001549036"/>
    </source>
</evidence>
<protein>
    <submittedName>
        <fullName evidence="2">DNA-binding CsgD family transcriptional regulator</fullName>
    </submittedName>
</protein>
<dbReference type="Pfam" id="PF00196">
    <property type="entry name" value="GerE"/>
    <property type="match status" value="1"/>
</dbReference>
<feature type="domain" description="HTH luxR-type" evidence="1">
    <location>
        <begin position="293"/>
        <end position="358"/>
    </location>
</feature>
<organism evidence="2 3">
    <name type="scientific">Mesorhizobium shonense</name>
    <dbReference type="NCBI Taxonomy" id="1209948"/>
    <lineage>
        <taxon>Bacteria</taxon>
        <taxon>Pseudomonadati</taxon>
        <taxon>Pseudomonadota</taxon>
        <taxon>Alphaproteobacteria</taxon>
        <taxon>Hyphomicrobiales</taxon>
        <taxon>Phyllobacteriaceae</taxon>
        <taxon>Mesorhizobium</taxon>
    </lineage>
</organism>
<dbReference type="InterPro" id="IPR016032">
    <property type="entry name" value="Sig_transdc_resp-reg_C-effctor"/>
</dbReference>
<dbReference type="EMBL" id="JBEPLM010000009">
    <property type="protein sequence ID" value="MET3595341.1"/>
    <property type="molecule type" value="Genomic_DNA"/>
</dbReference>
<dbReference type="InterPro" id="IPR000792">
    <property type="entry name" value="Tscrpt_reg_LuxR_C"/>
</dbReference>
<dbReference type="SUPFAM" id="SSF46894">
    <property type="entry name" value="C-terminal effector domain of the bipartite response regulators"/>
    <property type="match status" value="1"/>
</dbReference>
<dbReference type="PROSITE" id="PS50043">
    <property type="entry name" value="HTH_LUXR_2"/>
    <property type="match status" value="1"/>
</dbReference>
<dbReference type="InterPro" id="IPR036388">
    <property type="entry name" value="WH-like_DNA-bd_sf"/>
</dbReference>
<dbReference type="Proteomes" id="UP001549036">
    <property type="component" value="Unassembled WGS sequence"/>
</dbReference>
<dbReference type="Gene3D" id="1.10.10.10">
    <property type="entry name" value="Winged helix-like DNA-binding domain superfamily/Winged helix DNA-binding domain"/>
    <property type="match status" value="1"/>
</dbReference>
<accession>A0ABV2HXK7</accession>
<evidence type="ECO:0000313" key="2">
    <source>
        <dbReference type="EMBL" id="MET3595341.1"/>
    </source>
</evidence>
<evidence type="ECO:0000259" key="1">
    <source>
        <dbReference type="PROSITE" id="PS50043"/>
    </source>
</evidence>
<dbReference type="SMART" id="SM00421">
    <property type="entry name" value="HTH_LUXR"/>
    <property type="match status" value="1"/>
</dbReference>
<name>A0ABV2HXK7_9HYPH</name>
<dbReference type="GO" id="GO:0003677">
    <property type="term" value="F:DNA binding"/>
    <property type="evidence" value="ECO:0007669"/>
    <property type="project" value="UniProtKB-KW"/>
</dbReference>
<sequence length="365" mass="39139">MNELDGSVLDAIFEAAVLPELWPAVLDRLACRVGAVGGVLFAVDNLKKGRWTASKRLFDVMQRVAESFAERNTRPQRALSKGYAGFMADLDFLTPEEKEEDPLFAELLKPNGLGWACGSVIPVPNGDLLVFDFERATEAGSFDRASLHLLDGYRPHLARAGVMASRLQVERAQNAAAVMQALGLPGAVLGNSGQVLAMNPLMEQLEPQIYARARDRLTLAHPRSNEILNMALAEIETDNAAVRSIAVPAVEGKSSLVGHVIPIRRQAHDIFSRATTLFVATPLAAPSAPRPGLLCGLFDLTPAEDRVARTIAEGHSVETGAAALSVSTETVRSQLKSVMAKTGTSRQAELVQLLAGTTTFSLPRG</sequence>
<gene>
    <name evidence="2" type="ORF">ABID26_004753</name>
</gene>
<keyword evidence="3" id="KW-1185">Reference proteome</keyword>